<protein>
    <recommendedName>
        <fullName evidence="1">glutamate--cysteine ligase</fullName>
        <ecNumber evidence="1">6.3.2.2</ecNumber>
    </recommendedName>
</protein>
<dbReference type="EC" id="6.3.2.2" evidence="1"/>
<dbReference type="EMBL" id="FIGO01000030">
    <property type="protein sequence ID" value="CYV20262.1"/>
    <property type="molecule type" value="Genomic_DNA"/>
</dbReference>
<dbReference type="PANTHER" id="PTHR34378">
    <property type="entry name" value="GLUTAMATE--CYSTEINE LIGASE, CHLOROPLASTIC"/>
    <property type="match status" value="1"/>
</dbReference>
<gene>
    <name evidence="6" type="ORF">ERS132410_02267</name>
</gene>
<dbReference type="GO" id="GO:0005524">
    <property type="term" value="F:ATP binding"/>
    <property type="evidence" value="ECO:0007669"/>
    <property type="project" value="UniProtKB-KW"/>
</dbReference>
<keyword evidence="4" id="KW-0067">ATP-binding</keyword>
<dbReference type="Pfam" id="PF04107">
    <property type="entry name" value="GCS2"/>
    <property type="match status" value="1"/>
</dbReference>
<dbReference type="GO" id="GO:0006750">
    <property type="term" value="P:glutathione biosynthetic process"/>
    <property type="evidence" value="ECO:0007669"/>
    <property type="project" value="InterPro"/>
</dbReference>
<dbReference type="InterPro" id="IPR035434">
    <property type="entry name" value="GCL_bact_plant"/>
</dbReference>
<reference evidence="6 7" key="1">
    <citation type="submission" date="2016-02" db="EMBL/GenBank/DDBJ databases">
        <authorList>
            <consortium name="Pathogen Informatics"/>
        </authorList>
    </citation>
    <scope>NUCLEOTIDE SEQUENCE [LARGE SCALE GENOMIC DNA]</scope>
    <source>
        <strain evidence="6 7">LSS48</strain>
    </source>
</reference>
<dbReference type="AlphaFoldDB" id="A0A0Z8HNE0"/>
<keyword evidence="2" id="KW-0436">Ligase</keyword>
<name>A0A0Z8HNE0_STRSU</name>
<dbReference type="Proteomes" id="UP000073485">
    <property type="component" value="Unassembled WGS sequence"/>
</dbReference>
<dbReference type="Gene3D" id="3.30.590.20">
    <property type="match status" value="1"/>
</dbReference>
<comment type="catalytic activity">
    <reaction evidence="5">
        <text>L-cysteine + L-glutamate + ATP = gamma-L-glutamyl-L-cysteine + ADP + phosphate + H(+)</text>
        <dbReference type="Rhea" id="RHEA:13285"/>
        <dbReference type="ChEBI" id="CHEBI:15378"/>
        <dbReference type="ChEBI" id="CHEBI:29985"/>
        <dbReference type="ChEBI" id="CHEBI:30616"/>
        <dbReference type="ChEBI" id="CHEBI:35235"/>
        <dbReference type="ChEBI" id="CHEBI:43474"/>
        <dbReference type="ChEBI" id="CHEBI:58173"/>
        <dbReference type="ChEBI" id="CHEBI:456216"/>
        <dbReference type="EC" id="6.3.2.2"/>
    </reaction>
</comment>
<evidence type="ECO:0000256" key="1">
    <source>
        <dbReference type="ARBA" id="ARBA00012220"/>
    </source>
</evidence>
<accession>A0A0Z8HNE0</accession>
<dbReference type="SUPFAM" id="SSF55931">
    <property type="entry name" value="Glutamine synthetase/guanido kinase"/>
    <property type="match status" value="1"/>
</dbReference>
<proteinExistence type="predicted"/>
<dbReference type="InterPro" id="IPR014746">
    <property type="entry name" value="Gln_synth/guanido_kin_cat_dom"/>
</dbReference>
<dbReference type="PANTHER" id="PTHR34378:SF1">
    <property type="entry name" value="GLUTAMATE--CYSTEINE LIGASE, CHLOROPLASTIC"/>
    <property type="match status" value="1"/>
</dbReference>
<dbReference type="GO" id="GO:0004357">
    <property type="term" value="F:glutamate-cysteine ligase activity"/>
    <property type="evidence" value="ECO:0007669"/>
    <property type="project" value="UniProtKB-EC"/>
</dbReference>
<dbReference type="RefSeq" id="WP_228477492.1">
    <property type="nucleotide sequence ID" value="NZ_CEHU01000054.1"/>
</dbReference>
<evidence type="ECO:0000256" key="4">
    <source>
        <dbReference type="ARBA" id="ARBA00022840"/>
    </source>
</evidence>
<evidence type="ECO:0000256" key="2">
    <source>
        <dbReference type="ARBA" id="ARBA00022598"/>
    </source>
</evidence>
<keyword evidence="3" id="KW-0547">Nucleotide-binding</keyword>
<evidence type="ECO:0000256" key="5">
    <source>
        <dbReference type="ARBA" id="ARBA00048819"/>
    </source>
</evidence>
<dbReference type="InterPro" id="IPR006336">
    <property type="entry name" value="GCS2"/>
</dbReference>
<sequence>MGLFVYTQKGSIISTVDLPTTEIIEPKMNREDMTSLGNCFEEHYFANIKEKPELFIGVELEYPIVNISGKATSIQVATDMMRHISNQNGFTIVKRDDRGNPIELQHESGDLILFEVTYNTLEFAFAKAKNIGSVEERHKEYLENIQYYLRQNGHELQGLGINPNLENNDNRPVDTGRYRMLMNYLKLGEGKPNMHPYTGYAGFICGNQVQFDVSRKSFLRVINAFNKIEAAKAFLFANSPFDHMDDMALTRDYFWEYSMHGLLKNNVGIYSEEFQTEAEYRQYQEESAMFYVIRDNCYYYFKPITVKSFFEQEKFAAYSETGEICYFVPKADDFKNHRSYHYQELTKRGTIEFRSTCTQPFETTFAPIALHLGLLANLVKLEEILESTEFFIEFGRDYSKLRRQFSRKKLSDLEQRMVKDFSKTLLDCAHEALLLRGYSEEKYLTPLYTSLIDDSGAL</sequence>
<evidence type="ECO:0000313" key="6">
    <source>
        <dbReference type="EMBL" id="CYV20262.1"/>
    </source>
</evidence>
<evidence type="ECO:0000313" key="7">
    <source>
        <dbReference type="Proteomes" id="UP000073485"/>
    </source>
</evidence>
<organism evidence="6 7">
    <name type="scientific">Streptococcus suis</name>
    <dbReference type="NCBI Taxonomy" id="1307"/>
    <lineage>
        <taxon>Bacteria</taxon>
        <taxon>Bacillati</taxon>
        <taxon>Bacillota</taxon>
        <taxon>Bacilli</taxon>
        <taxon>Lactobacillales</taxon>
        <taxon>Streptococcaceae</taxon>
        <taxon>Streptococcus</taxon>
    </lineage>
</organism>
<evidence type="ECO:0000256" key="3">
    <source>
        <dbReference type="ARBA" id="ARBA00022741"/>
    </source>
</evidence>